<protein>
    <submittedName>
        <fullName evidence="2">Uncharacterized protein</fullName>
    </submittedName>
</protein>
<sequence length="147" mass="17056">MEKSITLWIKLIVIGIISGISLGLFLKLIEILTEEKVYTLLMNVDYIPLLKDYRLSELVEFSLHLIVSIALVIILYLCISRLDIHRKSTIYTIIISIIGIMLYFTTSFSERTPLVTDYLAFTYWVVGHLIYGIIVSKLLKLWVEKDR</sequence>
<dbReference type="RefSeq" id="WP_121524172.1">
    <property type="nucleotide sequence ID" value="NZ_RCHR01000005.1"/>
</dbReference>
<proteinExistence type="predicted"/>
<organism evidence="2 3">
    <name type="scientific">Oceanobacillus piezotolerans</name>
    <dbReference type="NCBI Taxonomy" id="2448030"/>
    <lineage>
        <taxon>Bacteria</taxon>
        <taxon>Bacillati</taxon>
        <taxon>Bacillota</taxon>
        <taxon>Bacilli</taxon>
        <taxon>Bacillales</taxon>
        <taxon>Bacillaceae</taxon>
        <taxon>Oceanobacillus</taxon>
    </lineage>
</organism>
<name>A0A498DK51_9BACI</name>
<dbReference type="EMBL" id="RCHR01000005">
    <property type="protein sequence ID" value="RLL42805.1"/>
    <property type="molecule type" value="Genomic_DNA"/>
</dbReference>
<keyword evidence="3" id="KW-1185">Reference proteome</keyword>
<dbReference type="AlphaFoldDB" id="A0A498DK51"/>
<feature type="transmembrane region" description="Helical" evidence="1">
    <location>
        <begin position="121"/>
        <end position="143"/>
    </location>
</feature>
<feature type="transmembrane region" description="Helical" evidence="1">
    <location>
        <begin position="7"/>
        <end position="29"/>
    </location>
</feature>
<feature type="transmembrane region" description="Helical" evidence="1">
    <location>
        <begin position="61"/>
        <end position="78"/>
    </location>
</feature>
<accession>A0A498DK51</accession>
<keyword evidence="1" id="KW-1133">Transmembrane helix</keyword>
<reference evidence="2 3" key="1">
    <citation type="submission" date="2018-10" db="EMBL/GenBank/DDBJ databases">
        <title>Oceanobacillus sp. YLB-02 draft genome.</title>
        <authorList>
            <person name="Yu L."/>
        </authorList>
    </citation>
    <scope>NUCLEOTIDE SEQUENCE [LARGE SCALE GENOMIC DNA]</scope>
    <source>
        <strain evidence="2 3">YLB-02</strain>
    </source>
</reference>
<evidence type="ECO:0000313" key="2">
    <source>
        <dbReference type="EMBL" id="RLL42805.1"/>
    </source>
</evidence>
<evidence type="ECO:0000256" key="1">
    <source>
        <dbReference type="SAM" id="Phobius"/>
    </source>
</evidence>
<dbReference type="Proteomes" id="UP000270219">
    <property type="component" value="Unassembled WGS sequence"/>
</dbReference>
<keyword evidence="1" id="KW-0472">Membrane</keyword>
<feature type="transmembrane region" description="Helical" evidence="1">
    <location>
        <begin position="90"/>
        <end position="109"/>
    </location>
</feature>
<dbReference type="OrthoDB" id="1443299at2"/>
<gene>
    <name evidence="2" type="ORF">D8M04_14745</name>
</gene>
<keyword evidence="1" id="KW-0812">Transmembrane</keyword>
<comment type="caution">
    <text evidence="2">The sequence shown here is derived from an EMBL/GenBank/DDBJ whole genome shotgun (WGS) entry which is preliminary data.</text>
</comment>
<evidence type="ECO:0000313" key="3">
    <source>
        <dbReference type="Proteomes" id="UP000270219"/>
    </source>
</evidence>